<evidence type="ECO:0000256" key="1">
    <source>
        <dbReference type="SAM" id="SignalP"/>
    </source>
</evidence>
<organism evidence="2 3">
    <name type="scientific">Prymnesium parvum</name>
    <name type="common">Toxic golden alga</name>
    <dbReference type="NCBI Taxonomy" id="97485"/>
    <lineage>
        <taxon>Eukaryota</taxon>
        <taxon>Haptista</taxon>
        <taxon>Haptophyta</taxon>
        <taxon>Prymnesiophyceae</taxon>
        <taxon>Prymnesiales</taxon>
        <taxon>Prymnesiaceae</taxon>
        <taxon>Prymnesium</taxon>
    </lineage>
</organism>
<name>A0AB34IJ35_PRYPA</name>
<comment type="caution">
    <text evidence="2">The sequence shown here is derived from an EMBL/GenBank/DDBJ whole genome shotgun (WGS) entry which is preliminary data.</text>
</comment>
<keyword evidence="3" id="KW-1185">Reference proteome</keyword>
<feature type="chain" id="PRO_5044324046" description="Chitin-binding type-4 domain-containing protein" evidence="1">
    <location>
        <begin position="21"/>
        <end position="353"/>
    </location>
</feature>
<dbReference type="AlphaFoldDB" id="A0AB34IJ35"/>
<proteinExistence type="predicted"/>
<dbReference type="Proteomes" id="UP001515480">
    <property type="component" value="Unassembled WGS sequence"/>
</dbReference>
<evidence type="ECO:0000313" key="3">
    <source>
        <dbReference type="Proteomes" id="UP001515480"/>
    </source>
</evidence>
<dbReference type="EMBL" id="JBGBPQ010000026">
    <property type="protein sequence ID" value="KAL1498926.1"/>
    <property type="molecule type" value="Genomic_DNA"/>
</dbReference>
<protein>
    <recommendedName>
        <fullName evidence="4">Chitin-binding type-4 domain-containing protein</fullName>
    </recommendedName>
</protein>
<reference evidence="2 3" key="1">
    <citation type="journal article" date="2024" name="Science">
        <title>Giant polyketide synthase enzymes in the biosynthesis of giant marine polyether toxins.</title>
        <authorList>
            <person name="Fallon T.R."/>
            <person name="Shende V.V."/>
            <person name="Wierzbicki I.H."/>
            <person name="Pendleton A.L."/>
            <person name="Watervoot N.F."/>
            <person name="Auber R.P."/>
            <person name="Gonzalez D.J."/>
            <person name="Wisecaver J.H."/>
            <person name="Moore B.S."/>
        </authorList>
    </citation>
    <scope>NUCLEOTIDE SEQUENCE [LARGE SCALE GENOMIC DNA]</scope>
    <source>
        <strain evidence="2 3">12B1</strain>
    </source>
</reference>
<sequence>MMAGRGAALLLLGIITRVRAHGAMITPPPRNAIDSTLPGVNWGNGSTRTGVIEPLSVFCSNGTTPCRPGQAVFWFSQGCTPGCDACDGQGQRIPNWNHCNSSYTPTLAKKYWTANRNATAGSPQDIWKFQPWRSPGLAPVTDACGMAGGSPTPMYNGAEYTPTKFAKQGDLGSRVLAPRPTGVRWAAGGVANVSWYLAFNHGGGYKYRLCPRAEPLTEACFQREEHQLEFASDTHLVLLPDGPRQIPNTVVKEGGGVGWMMNPIPMPNFIGSDCDDMSGHPCGGCPCGSGYPGGNTHADFPNPFGKDLMGRNAAIVDLVRVPRLPPGEYVLGFRWDCETSSQVWSTCADISIV</sequence>
<feature type="signal peptide" evidence="1">
    <location>
        <begin position="1"/>
        <end position="20"/>
    </location>
</feature>
<evidence type="ECO:0008006" key="4">
    <source>
        <dbReference type="Google" id="ProtNLM"/>
    </source>
</evidence>
<evidence type="ECO:0000313" key="2">
    <source>
        <dbReference type="EMBL" id="KAL1498926.1"/>
    </source>
</evidence>
<keyword evidence="1" id="KW-0732">Signal</keyword>
<gene>
    <name evidence="2" type="ORF">AB1Y20_013447</name>
</gene>
<accession>A0AB34IJ35</accession>